<evidence type="ECO:0000313" key="3">
    <source>
        <dbReference type="EMBL" id="TDL41265.1"/>
    </source>
</evidence>
<dbReference type="GO" id="GO:0032131">
    <property type="term" value="F:alkylated DNA binding"/>
    <property type="evidence" value="ECO:0007669"/>
    <property type="project" value="TreeGrafter"/>
</dbReference>
<name>A0A4R5YDC9_9MICC</name>
<dbReference type="RefSeq" id="WP_133345686.1">
    <property type="nucleotide sequence ID" value="NZ_SMZQ01000001.1"/>
</dbReference>
<sequence length="335" mass="35678">MTIAEAPPRLAAAADASLRWYPGGPYSMARTLGPLLRGNSDPSFSVQGGAVWNAFTTPEGPVTLRLTSVEGTAGGPGAANGVDPFVDVQAWGPGAAAAVKAAPRLLGADDDWRGFDEAGFAATLPRMVREARRRSLGLRLPASGRVVDQLVPIILEQKVTVIEARRAYRYLVHRYGTPAPAAGSSTPAGLVVGPTASQWLQIPSWEWHRAGVGPQRSATVMRALRSAVALERLAALPAAEAGAKLQTIPGIGIWTAAEVVQRTHGCPDSIAVGDYHLAAYVGAALTGRRTDDAGMLRLLEPWTGHRQRVVRMIQSSGFRKPTFGPRMTIQDHRRH</sequence>
<dbReference type="PANTHER" id="PTHR43003">
    <property type="entry name" value="DNA-3-METHYLADENINE GLYCOSYLASE"/>
    <property type="match status" value="1"/>
</dbReference>
<dbReference type="OrthoDB" id="5501430at2"/>
<proteinExistence type="predicted"/>
<dbReference type="InterPro" id="IPR011257">
    <property type="entry name" value="DNA_glycosylase"/>
</dbReference>
<organism evidence="3 4">
    <name type="scientific">Arthrobacter nitrophenolicus</name>
    <dbReference type="NCBI Taxonomy" id="683150"/>
    <lineage>
        <taxon>Bacteria</taxon>
        <taxon>Bacillati</taxon>
        <taxon>Actinomycetota</taxon>
        <taxon>Actinomycetes</taxon>
        <taxon>Micrococcales</taxon>
        <taxon>Micrococcaceae</taxon>
        <taxon>Arthrobacter</taxon>
    </lineage>
</organism>
<keyword evidence="2" id="KW-0234">DNA repair</keyword>
<dbReference type="GO" id="GO:0043916">
    <property type="term" value="F:DNA-7-methylguanine glycosylase activity"/>
    <property type="evidence" value="ECO:0007669"/>
    <property type="project" value="TreeGrafter"/>
</dbReference>
<accession>A0A4R5YDC9</accession>
<protein>
    <submittedName>
        <fullName evidence="3">3-methyladenine DNA glycosylase</fullName>
    </submittedName>
</protein>
<dbReference type="Proteomes" id="UP000294621">
    <property type="component" value="Unassembled WGS sequence"/>
</dbReference>
<dbReference type="GO" id="GO:0005737">
    <property type="term" value="C:cytoplasm"/>
    <property type="evidence" value="ECO:0007669"/>
    <property type="project" value="TreeGrafter"/>
</dbReference>
<dbReference type="STRING" id="683150.G205_06783"/>
<keyword evidence="1" id="KW-0227">DNA damage</keyword>
<dbReference type="GO" id="GO:0032993">
    <property type="term" value="C:protein-DNA complex"/>
    <property type="evidence" value="ECO:0007669"/>
    <property type="project" value="TreeGrafter"/>
</dbReference>
<gene>
    <name evidence="3" type="ORF">E2R57_00920</name>
</gene>
<dbReference type="GO" id="GO:0008725">
    <property type="term" value="F:DNA-3-methyladenine glycosylase activity"/>
    <property type="evidence" value="ECO:0007669"/>
    <property type="project" value="TreeGrafter"/>
</dbReference>
<dbReference type="EMBL" id="SMZQ01000001">
    <property type="protein sequence ID" value="TDL41265.1"/>
    <property type="molecule type" value="Genomic_DNA"/>
</dbReference>
<dbReference type="InterPro" id="IPR051912">
    <property type="entry name" value="Alkylbase_DNA_Glycosylase/TA"/>
</dbReference>
<comment type="caution">
    <text evidence="3">The sequence shown here is derived from an EMBL/GenBank/DDBJ whole genome shotgun (WGS) entry which is preliminary data.</text>
</comment>
<dbReference type="SUPFAM" id="SSF48150">
    <property type="entry name" value="DNA-glycosylase"/>
    <property type="match status" value="1"/>
</dbReference>
<dbReference type="GO" id="GO:0006307">
    <property type="term" value="P:DNA alkylation repair"/>
    <property type="evidence" value="ECO:0007669"/>
    <property type="project" value="TreeGrafter"/>
</dbReference>
<dbReference type="AlphaFoldDB" id="A0A4R5YDC9"/>
<evidence type="ECO:0000256" key="1">
    <source>
        <dbReference type="ARBA" id="ARBA00022763"/>
    </source>
</evidence>
<evidence type="ECO:0000313" key="4">
    <source>
        <dbReference type="Proteomes" id="UP000294621"/>
    </source>
</evidence>
<reference evidence="3 4" key="1">
    <citation type="submission" date="2019-03" db="EMBL/GenBank/DDBJ databases">
        <title>Genome Sequencing and Assembly of Various Microbes Isolated from Partially Reclaimed Soil and Acid Mine Drainage (AMD) Site.</title>
        <authorList>
            <person name="Steinbock B."/>
            <person name="Bechtold R."/>
            <person name="Sevigny J.L."/>
            <person name="Thomas D."/>
            <person name="Cuthill L.R."/>
            <person name="Aveiro Johannsen E.J."/>
            <person name="Thomas K."/>
            <person name="Ghosh A."/>
        </authorList>
    </citation>
    <scope>NUCLEOTIDE SEQUENCE [LARGE SCALE GENOMIC DNA]</scope>
    <source>
        <strain evidence="3 4">S-A1</strain>
    </source>
</reference>
<dbReference type="PANTHER" id="PTHR43003:SF6">
    <property type="entry name" value="DNA GLYCOSYLASE"/>
    <property type="match status" value="1"/>
</dbReference>
<dbReference type="Gene3D" id="1.10.340.30">
    <property type="entry name" value="Hypothetical protein, domain 2"/>
    <property type="match status" value="1"/>
</dbReference>
<evidence type="ECO:0000256" key="2">
    <source>
        <dbReference type="ARBA" id="ARBA00023204"/>
    </source>
</evidence>
<dbReference type="GO" id="GO:0006285">
    <property type="term" value="P:base-excision repair, AP site formation"/>
    <property type="evidence" value="ECO:0007669"/>
    <property type="project" value="TreeGrafter"/>
</dbReference>